<organism evidence="2 3">
    <name type="scientific">Chloroherpeton thalassium (strain ATCC 35110 / GB-78)</name>
    <dbReference type="NCBI Taxonomy" id="517418"/>
    <lineage>
        <taxon>Bacteria</taxon>
        <taxon>Pseudomonadati</taxon>
        <taxon>Chlorobiota</taxon>
        <taxon>Chlorobiia</taxon>
        <taxon>Chlorobiales</taxon>
        <taxon>Chloroherpetonaceae</taxon>
        <taxon>Chloroherpeton</taxon>
    </lineage>
</organism>
<feature type="transmembrane region" description="Helical" evidence="1">
    <location>
        <begin position="12"/>
        <end position="32"/>
    </location>
</feature>
<dbReference type="AlphaFoldDB" id="B3QVT5"/>
<sequence length="206" mass="23246">MSNGSSFSREIMIGALGAIIGSVLFAVISYFVGAPMKYQEEVAQLRKEVDILKARYDDFQMWANRLPAMEENMKSLAQSVSQLSRRVTIEKPQNQSIIRYDYTEGNKGFFTATGLASGLKKGDYLSILLKVSGGEEWWCAGESMRYGDDFTGNWSMSMLSVDLKKSYRNIVGLAVISENKLQTGQTYKELPYFLQKSEVSHWIIAR</sequence>
<name>B3QVT5_CHLT3</name>
<evidence type="ECO:0000256" key="1">
    <source>
        <dbReference type="SAM" id="Phobius"/>
    </source>
</evidence>
<dbReference type="Proteomes" id="UP000001208">
    <property type="component" value="Chromosome"/>
</dbReference>
<gene>
    <name evidence="2" type="ordered locus">Ctha_0673</name>
</gene>
<accession>B3QVT5</accession>
<keyword evidence="3" id="KW-1185">Reference proteome</keyword>
<protein>
    <submittedName>
        <fullName evidence="2">Uncharacterized protein</fullName>
    </submittedName>
</protein>
<keyword evidence="1" id="KW-1133">Transmembrane helix</keyword>
<dbReference type="RefSeq" id="WP_012499226.1">
    <property type="nucleotide sequence ID" value="NC_011026.1"/>
</dbReference>
<reference evidence="2 3" key="1">
    <citation type="submission" date="2008-06" db="EMBL/GenBank/DDBJ databases">
        <title>Complete sequence of Chloroherpeton thalassium ATCC 35110.</title>
        <authorList>
            <consortium name="US DOE Joint Genome Institute"/>
            <person name="Lucas S."/>
            <person name="Copeland A."/>
            <person name="Lapidus A."/>
            <person name="Glavina del Rio T."/>
            <person name="Dalin E."/>
            <person name="Tice H."/>
            <person name="Bruce D."/>
            <person name="Goodwin L."/>
            <person name="Pitluck S."/>
            <person name="Schmutz J."/>
            <person name="Larimer F."/>
            <person name="Land M."/>
            <person name="Hauser L."/>
            <person name="Kyrpides N."/>
            <person name="Mikhailova N."/>
            <person name="Liu Z."/>
            <person name="Li T."/>
            <person name="Zhao F."/>
            <person name="Overmann J."/>
            <person name="Bryant D.A."/>
            <person name="Richardson P."/>
        </authorList>
    </citation>
    <scope>NUCLEOTIDE SEQUENCE [LARGE SCALE GENOMIC DNA]</scope>
    <source>
        <strain evidence="3">ATCC 35110 / GB-78</strain>
    </source>
</reference>
<dbReference type="HOGENOM" id="CLU_1329983_0_0_10"/>
<evidence type="ECO:0000313" key="2">
    <source>
        <dbReference type="EMBL" id="ACF13142.1"/>
    </source>
</evidence>
<evidence type="ECO:0000313" key="3">
    <source>
        <dbReference type="Proteomes" id="UP000001208"/>
    </source>
</evidence>
<dbReference type="KEGG" id="cts:Ctha_0673"/>
<keyword evidence="1" id="KW-0812">Transmembrane</keyword>
<proteinExistence type="predicted"/>
<keyword evidence="1" id="KW-0472">Membrane</keyword>
<dbReference type="EMBL" id="CP001100">
    <property type="protein sequence ID" value="ACF13142.1"/>
    <property type="molecule type" value="Genomic_DNA"/>
</dbReference>